<dbReference type="PATRIC" id="fig|1348663.4.peg.5883"/>
<proteinExistence type="predicted"/>
<evidence type="ECO:0000313" key="2">
    <source>
        <dbReference type="Proteomes" id="UP000027178"/>
    </source>
</evidence>
<name>A0A066YW16_9ACTN</name>
<gene>
    <name evidence="1" type="ORF">KCH_60800</name>
</gene>
<evidence type="ECO:0000313" key="1">
    <source>
        <dbReference type="EMBL" id="KDN82130.1"/>
    </source>
</evidence>
<dbReference type="HOGENOM" id="CLU_064093_0_0_11"/>
<dbReference type="eggNOG" id="COG0457">
    <property type="taxonomic scope" value="Bacteria"/>
</dbReference>
<dbReference type="AlphaFoldDB" id="A0A066YW16"/>
<evidence type="ECO:0008006" key="3">
    <source>
        <dbReference type="Google" id="ProtNLM"/>
    </source>
</evidence>
<organism evidence="1 2">
    <name type="scientific">Kitasatospora cheerisanensis KCTC 2395</name>
    <dbReference type="NCBI Taxonomy" id="1348663"/>
    <lineage>
        <taxon>Bacteria</taxon>
        <taxon>Bacillati</taxon>
        <taxon>Actinomycetota</taxon>
        <taxon>Actinomycetes</taxon>
        <taxon>Kitasatosporales</taxon>
        <taxon>Streptomycetaceae</taxon>
        <taxon>Kitasatospora</taxon>
    </lineage>
</organism>
<accession>A0A066YW16</accession>
<protein>
    <recommendedName>
        <fullName evidence="3">DUF4034 domain-containing protein</fullName>
    </recommendedName>
</protein>
<reference evidence="1 2" key="1">
    <citation type="submission" date="2014-05" db="EMBL/GenBank/DDBJ databases">
        <title>Draft Genome Sequence of Kitasatospora cheerisanensis KCTC 2395.</title>
        <authorList>
            <person name="Nam D.H."/>
        </authorList>
    </citation>
    <scope>NUCLEOTIDE SEQUENCE [LARGE SCALE GENOMIC DNA]</scope>
    <source>
        <strain evidence="1 2">KCTC 2395</strain>
    </source>
</reference>
<dbReference type="OrthoDB" id="3284019at2"/>
<dbReference type="Proteomes" id="UP000027178">
    <property type="component" value="Unassembled WGS sequence"/>
</dbReference>
<comment type="caution">
    <text evidence="1">The sequence shown here is derived from an EMBL/GenBank/DDBJ whole genome shotgun (WGS) entry which is preliminary data.</text>
</comment>
<sequence length="365" mass="39624">MTPVLVFGIAMALALLTRRRWSGPSVPGPVPPPVAATPPGFAPERYGLVPSAELDPGRAGPPLPLLRRKELEALADSCLAGGWRAADAYVTAAGENWDERWARLDFLTRVAAERDAWLTAWRESGTEACAASTVYARLLVQRAWEVRGSAFSHQVPPERMAEFRAQLAAAEAAARQAAELDPRDPGPWVVLVTVARGTGVGRRRFRALWQELTVRAPHHVAGHWQAMQYWCAKWHGSDALMLRFAERAVRTAPAGSPLPGLYLQALTELEQRHGLPGLPDAGRLRELLPAVASALAAVPAPHDQVPLLRHLLAHFALVSRQPALALDQFRELGPWCGAHPWTSAAHPVRAFDHARAVAATHAVGT</sequence>
<keyword evidence="2" id="KW-1185">Reference proteome</keyword>
<dbReference type="EMBL" id="JNBY01000120">
    <property type="protein sequence ID" value="KDN82130.1"/>
    <property type="molecule type" value="Genomic_DNA"/>
</dbReference>
<dbReference type="RefSeq" id="WP_051653554.1">
    <property type="nucleotide sequence ID" value="NZ_KK853997.1"/>
</dbReference>